<dbReference type="Pfam" id="PF03705">
    <property type="entry name" value="CheR_N"/>
    <property type="match status" value="1"/>
</dbReference>
<dbReference type="PROSITE" id="PS50122">
    <property type="entry name" value="CHEB"/>
    <property type="match status" value="1"/>
</dbReference>
<feature type="active site" evidence="10">
    <location>
        <position position="56"/>
    </location>
</feature>
<dbReference type="Pfam" id="PF01339">
    <property type="entry name" value="CheB_methylest"/>
    <property type="match status" value="1"/>
</dbReference>
<keyword evidence="3" id="KW-0597">Phosphoprotein</keyword>
<dbReference type="Pfam" id="PF07536">
    <property type="entry name" value="HWE_HK"/>
    <property type="match status" value="1"/>
</dbReference>
<reference evidence="16" key="1">
    <citation type="submission" date="2016-10" db="EMBL/GenBank/DDBJ databases">
        <authorList>
            <person name="Varghese N."/>
            <person name="Submissions S."/>
        </authorList>
    </citation>
    <scope>NUCLEOTIDE SEQUENCE [LARGE SCALE GENOMIC DNA]</scope>
    <source>
        <strain evidence="16">DSM 21424</strain>
    </source>
</reference>
<keyword evidence="9" id="KW-0067">ATP-binding</keyword>
<evidence type="ECO:0000256" key="10">
    <source>
        <dbReference type="PROSITE-ProRule" id="PRU00050"/>
    </source>
</evidence>
<dbReference type="CDD" id="cd16434">
    <property type="entry name" value="CheB-CheR_fusion"/>
    <property type="match status" value="1"/>
</dbReference>
<evidence type="ECO:0000256" key="1">
    <source>
        <dbReference type="ARBA" id="ARBA00000085"/>
    </source>
</evidence>
<keyword evidence="16" id="KW-1185">Reference proteome</keyword>
<feature type="coiled-coil region" evidence="11">
    <location>
        <begin position="643"/>
        <end position="702"/>
    </location>
</feature>
<dbReference type="GO" id="GO:0008983">
    <property type="term" value="F:protein-glutamate O-methyltransferase activity"/>
    <property type="evidence" value="ECO:0007669"/>
    <property type="project" value="UniProtKB-EC"/>
</dbReference>
<evidence type="ECO:0000256" key="3">
    <source>
        <dbReference type="ARBA" id="ARBA00022553"/>
    </source>
</evidence>
<keyword evidence="10" id="KW-0145">Chemotaxis</keyword>
<evidence type="ECO:0000313" key="16">
    <source>
        <dbReference type="Proteomes" id="UP000198922"/>
    </source>
</evidence>
<comment type="catalytic activity">
    <reaction evidence="2">
        <text>L-glutamyl-[protein] + S-adenosyl-L-methionine = [protein]-L-glutamate 5-O-methyl ester + S-adenosyl-L-homocysteine</text>
        <dbReference type="Rhea" id="RHEA:24452"/>
        <dbReference type="Rhea" id="RHEA-COMP:10208"/>
        <dbReference type="Rhea" id="RHEA-COMP:10311"/>
        <dbReference type="ChEBI" id="CHEBI:29973"/>
        <dbReference type="ChEBI" id="CHEBI:57856"/>
        <dbReference type="ChEBI" id="CHEBI:59789"/>
        <dbReference type="ChEBI" id="CHEBI:82795"/>
        <dbReference type="EC" id="2.1.1.80"/>
    </reaction>
</comment>
<dbReference type="GO" id="GO:0006935">
    <property type="term" value="P:chemotaxis"/>
    <property type="evidence" value="ECO:0007669"/>
    <property type="project" value="UniProtKB-UniRule"/>
</dbReference>
<dbReference type="GO" id="GO:0008984">
    <property type="term" value="F:protein-glutamate methylesterase activity"/>
    <property type="evidence" value="ECO:0007669"/>
    <property type="project" value="InterPro"/>
</dbReference>
<dbReference type="GO" id="GO:0005524">
    <property type="term" value="F:ATP binding"/>
    <property type="evidence" value="ECO:0007669"/>
    <property type="project" value="UniProtKB-KW"/>
</dbReference>
<keyword evidence="4" id="KW-0489">Methyltransferase</keyword>
<evidence type="ECO:0000256" key="4">
    <source>
        <dbReference type="ARBA" id="ARBA00022603"/>
    </source>
</evidence>
<dbReference type="SMART" id="SM00138">
    <property type="entry name" value="MeTrc"/>
    <property type="match status" value="1"/>
</dbReference>
<dbReference type="PROSITE" id="PS50123">
    <property type="entry name" value="CHER"/>
    <property type="match status" value="1"/>
</dbReference>
<evidence type="ECO:0000256" key="5">
    <source>
        <dbReference type="ARBA" id="ARBA00022679"/>
    </source>
</evidence>
<dbReference type="Gene3D" id="3.40.50.150">
    <property type="entry name" value="Vaccinia Virus protein VP39"/>
    <property type="match status" value="1"/>
</dbReference>
<gene>
    <name evidence="15" type="ORF">SAMN04488567_0614</name>
</gene>
<dbReference type="GO" id="GO:0005737">
    <property type="term" value="C:cytoplasm"/>
    <property type="evidence" value="ECO:0007669"/>
    <property type="project" value="InterPro"/>
</dbReference>
<dbReference type="GO" id="GO:0000156">
    <property type="term" value="F:phosphorelay response regulator activity"/>
    <property type="evidence" value="ECO:0007669"/>
    <property type="project" value="InterPro"/>
</dbReference>
<protein>
    <submittedName>
        <fullName evidence="15">Two-component system, chemotaxis family, CheB/CheR fusion protein</fullName>
    </submittedName>
</protein>
<dbReference type="InterPro" id="IPR035909">
    <property type="entry name" value="CheB_C"/>
</dbReference>
<sequence>MAEDGAGNRADNRAETTDTALPVVGIGASAGGLEALREMLSEARLPTGMAYVVVQHLDPNHDSLLAELLSRHTALTVRQAEAGERVQPDHVYIIPPGHGLEIAGGALELTPFAEPRGLRRPIDDFFVSLGEDARTLSACVILSGTGADGTLGLRAVKENGGLALVQAPETARYDGMPRSAVGTGLVDFVLRPSEILPRLRDYFARAIGGSDTVAGTGDQIDEICEALHEQTGHDFSGYKHTTLARRIQRRMQVMQIEDPSRYRSRLRGDRTEARALLRDLLINVTRFFRDPEHFEALRETVIAPMVAAARDEDDIRVWVPGCSSGEEAYSIAMLFAEECRAQERAPRLQIFATDIDEQMLEIAREGRYLTPALPDIPEALRDSYTIQHGDHFRIAPQLREMIRFSPHSVIKDPPFSRLSLISCRNLFIYFGERLQSGVLPIFHYALEPEGVLFLGPSESIGRHEEMFAPLDHKARIFRRGETRGRYPIELPAARSIASRAGSGAERWESRERAPQPGLALQRLAERYARPCVVLDRDGTMIESHGRLGRYFEFSAAGGGAAAQAARPGLREVLMPLMREALDNRRRVISRDIEVRAEFGRQRLDVIADPLADETVLLVFRDTDAFEAEPDDDLLEIGPSDGQVEMLEGELRHTRRQLRDKTEQLETANEELKSSNEEMMSMNEELQSTNEELSTVNDELKVKVDQLSVANDDLKNFFDSTRLPVVVLDGDMRLRSYTEAALAIFPLQPGDKGRPLSHVSSLLADDGFLDAARRVVAGEEDVRLRIAQGDGTKQWMLNVRPYRLLDGRRDGATLVFSDITEVLALQDQLGREREQLELALRLARIGIWDYSPETGQISVDSVQAELLGLTGAGSHPVERLLARIVPQDREAMRDSLETSLSEGRDFAAELRLIAPQGERPRHLRSLGRLVSGRSERRMIGVTFDVTADRHAAETRELMIREMNHRVKNLFAVISALVTTTARGAADKEDLAASLRGKIAGLGRAHALTNDLEGLHGVPFGDLVAAMLEPYAGQVPLSASGPAIEAEPQEVTPLALILHEWATNAAKYGALRDGDGSLDISWEAQGDGGWRLIWRETKPAHDPASGSAGGFGSRLVEISARQLGAELDNRRDGTIFEWTLTKHAHQPG</sequence>
<dbReference type="SUPFAM" id="SSF47757">
    <property type="entry name" value="Chemotaxis receptor methyltransferase CheR, N-terminal domain"/>
    <property type="match status" value="1"/>
</dbReference>
<dbReference type="InterPro" id="IPR050903">
    <property type="entry name" value="Bact_Chemotaxis_MeTrfase"/>
</dbReference>
<dbReference type="RefSeq" id="WP_207497375.1">
    <property type="nucleotide sequence ID" value="NZ_FNAT01000001.1"/>
</dbReference>
<evidence type="ECO:0000256" key="6">
    <source>
        <dbReference type="ARBA" id="ARBA00022691"/>
    </source>
</evidence>
<dbReference type="GO" id="GO:0004673">
    <property type="term" value="F:protein histidine kinase activity"/>
    <property type="evidence" value="ECO:0007669"/>
    <property type="project" value="UniProtKB-EC"/>
</dbReference>
<dbReference type="PROSITE" id="PS50113">
    <property type="entry name" value="PAC"/>
    <property type="match status" value="1"/>
</dbReference>
<dbReference type="AlphaFoldDB" id="A0A1G6ZNV4"/>
<dbReference type="InterPro" id="IPR036890">
    <property type="entry name" value="HATPase_C_sf"/>
</dbReference>
<feature type="domain" description="CheR-type methyltransferase" evidence="14">
    <location>
        <begin position="208"/>
        <end position="460"/>
    </location>
</feature>
<accession>A0A1G6ZNV4</accession>
<dbReference type="PANTHER" id="PTHR24422:SF27">
    <property type="entry name" value="PROTEIN-GLUTAMATE O-METHYLTRANSFERASE"/>
    <property type="match status" value="1"/>
</dbReference>
<feature type="active site" evidence="10">
    <location>
        <position position="29"/>
    </location>
</feature>
<dbReference type="InterPro" id="IPR036804">
    <property type="entry name" value="CheR_N_sf"/>
</dbReference>
<keyword evidence="7" id="KW-0547">Nucleotide-binding</keyword>
<feature type="domain" description="CheB-type methylesterase" evidence="13">
    <location>
        <begin position="17"/>
        <end position="206"/>
    </location>
</feature>
<dbReference type="PANTHER" id="PTHR24422">
    <property type="entry name" value="CHEMOTAXIS PROTEIN METHYLTRANSFERASE"/>
    <property type="match status" value="1"/>
</dbReference>
<dbReference type="Proteomes" id="UP000198922">
    <property type="component" value="Unassembled WGS sequence"/>
</dbReference>
<evidence type="ECO:0000256" key="9">
    <source>
        <dbReference type="ARBA" id="ARBA00022840"/>
    </source>
</evidence>
<dbReference type="SUPFAM" id="SSF53335">
    <property type="entry name" value="S-adenosyl-L-methionine-dependent methyltransferases"/>
    <property type="match status" value="1"/>
</dbReference>
<dbReference type="Pfam" id="PF01739">
    <property type="entry name" value="CheR"/>
    <property type="match status" value="1"/>
</dbReference>
<feature type="domain" description="PAC" evidence="12">
    <location>
        <begin position="779"/>
        <end position="830"/>
    </location>
</feature>
<evidence type="ECO:0000259" key="13">
    <source>
        <dbReference type="PROSITE" id="PS50122"/>
    </source>
</evidence>
<dbReference type="Gene3D" id="1.10.155.10">
    <property type="entry name" value="Chemotaxis receptor methyltransferase CheR, N-terminal domain"/>
    <property type="match status" value="1"/>
</dbReference>
<dbReference type="Gene3D" id="3.30.450.20">
    <property type="entry name" value="PAS domain"/>
    <property type="match status" value="2"/>
</dbReference>
<organism evidence="15 16">
    <name type="scientific">Limimaricola pyoseonensis</name>
    <dbReference type="NCBI Taxonomy" id="521013"/>
    <lineage>
        <taxon>Bacteria</taxon>
        <taxon>Pseudomonadati</taxon>
        <taxon>Pseudomonadota</taxon>
        <taxon>Alphaproteobacteria</taxon>
        <taxon>Rhodobacterales</taxon>
        <taxon>Paracoccaceae</taxon>
        <taxon>Limimaricola</taxon>
    </lineage>
</organism>
<dbReference type="InterPro" id="IPR011102">
    <property type="entry name" value="Sig_transdc_His_kinase_HWE"/>
</dbReference>
<dbReference type="InterPro" id="IPR000780">
    <property type="entry name" value="CheR_MeTrfase"/>
</dbReference>
<dbReference type="InterPro" id="IPR000673">
    <property type="entry name" value="Sig_transdc_resp-reg_Me-estase"/>
</dbReference>
<evidence type="ECO:0000256" key="7">
    <source>
        <dbReference type="ARBA" id="ARBA00022741"/>
    </source>
</evidence>
<evidence type="ECO:0000259" key="12">
    <source>
        <dbReference type="PROSITE" id="PS50113"/>
    </source>
</evidence>
<dbReference type="Pfam" id="PF13596">
    <property type="entry name" value="PAS_10"/>
    <property type="match status" value="1"/>
</dbReference>
<dbReference type="SUPFAM" id="SSF52738">
    <property type="entry name" value="Methylesterase CheB, C-terminal domain"/>
    <property type="match status" value="1"/>
</dbReference>
<evidence type="ECO:0000313" key="15">
    <source>
        <dbReference type="EMBL" id="SDE04230.1"/>
    </source>
</evidence>
<dbReference type="InterPro" id="IPR000700">
    <property type="entry name" value="PAS-assoc_C"/>
</dbReference>
<dbReference type="EMBL" id="FNAT01000001">
    <property type="protein sequence ID" value="SDE04230.1"/>
    <property type="molecule type" value="Genomic_DNA"/>
</dbReference>
<keyword evidence="5" id="KW-0808">Transferase</keyword>
<keyword evidence="10" id="KW-0378">Hydrolase</keyword>
<evidence type="ECO:0000256" key="2">
    <source>
        <dbReference type="ARBA" id="ARBA00001541"/>
    </source>
</evidence>
<dbReference type="Gene3D" id="3.40.50.180">
    <property type="entry name" value="Methylesterase CheB, C-terminal domain"/>
    <property type="match status" value="1"/>
</dbReference>
<keyword evidence="11" id="KW-0175">Coiled coil</keyword>
<comment type="catalytic activity">
    <reaction evidence="1">
        <text>ATP + protein L-histidine = ADP + protein N-phospho-L-histidine.</text>
        <dbReference type="EC" id="2.7.13.3"/>
    </reaction>
</comment>
<dbReference type="Gene3D" id="3.30.565.10">
    <property type="entry name" value="Histidine kinase-like ATPase, C-terminal domain"/>
    <property type="match status" value="1"/>
</dbReference>
<dbReference type="STRING" id="521013.SAMN04488567_0614"/>
<dbReference type="GO" id="GO:0032259">
    <property type="term" value="P:methylation"/>
    <property type="evidence" value="ECO:0007669"/>
    <property type="project" value="UniProtKB-KW"/>
</dbReference>
<dbReference type="SUPFAM" id="SSF55785">
    <property type="entry name" value="PYP-like sensor domain (PAS domain)"/>
    <property type="match status" value="2"/>
</dbReference>
<dbReference type="InterPro" id="IPR035965">
    <property type="entry name" value="PAS-like_dom_sf"/>
</dbReference>
<proteinExistence type="predicted"/>
<evidence type="ECO:0000256" key="8">
    <source>
        <dbReference type="ARBA" id="ARBA00022777"/>
    </source>
</evidence>
<dbReference type="SMART" id="SM00911">
    <property type="entry name" value="HWE_HK"/>
    <property type="match status" value="1"/>
</dbReference>
<dbReference type="InterPro" id="IPR022641">
    <property type="entry name" value="CheR_N"/>
</dbReference>
<dbReference type="PRINTS" id="PR00996">
    <property type="entry name" value="CHERMTFRASE"/>
</dbReference>
<dbReference type="InterPro" id="IPR029063">
    <property type="entry name" value="SAM-dependent_MTases_sf"/>
</dbReference>
<evidence type="ECO:0000256" key="11">
    <source>
        <dbReference type="SAM" id="Coils"/>
    </source>
</evidence>
<dbReference type="InterPro" id="IPR022642">
    <property type="entry name" value="CheR_C"/>
</dbReference>
<keyword evidence="6" id="KW-0949">S-adenosyl-L-methionine</keyword>
<evidence type="ECO:0000259" key="14">
    <source>
        <dbReference type="PROSITE" id="PS50123"/>
    </source>
</evidence>
<name>A0A1G6ZNV4_9RHOB</name>
<feature type="active site" evidence="10">
    <location>
        <position position="148"/>
    </location>
</feature>
<keyword evidence="8" id="KW-0418">Kinase</keyword>